<dbReference type="PRINTS" id="PR00344">
    <property type="entry name" value="BCTRLSENSOR"/>
</dbReference>
<keyword evidence="12" id="KW-0902">Two-component regulatory system</keyword>
<dbReference type="InterPro" id="IPR004358">
    <property type="entry name" value="Sig_transdc_His_kin-like_C"/>
</dbReference>
<feature type="transmembrane region" description="Helical" evidence="16">
    <location>
        <begin position="154"/>
        <end position="172"/>
    </location>
</feature>
<sequence>MGAKVGADRTGTGGPLLSFWLWDLFFAAATVFTCALIALEDVAPAARFAAMAIVVGMALSWPLAGRRMALSPDARPFTAGRLALCAALGVGMVAATALADSASWAAFIVYSQLFWLLPLGPAIGAVVALTVLGPLAGAVFRGKGLIGELFPPQAVFMSLFGILVGVFITRLADESERRAALIAELEASQAQVAELSHVAGAAAERERLAGEIHDTLAQGFTSIVTLLQAAQAQFATDPDSSRRHVELAVRAARENLQEARRLVAAGAPGEAAARSLADAVGRTADRYAEETGSPARHTVHSTPRKVSAETEIVLLRAAQELLANARKHAGAGRVEVDLDYTDPDAVALAVSDDGPGFDPDDVDDTSFGLRILRGRVERLTGAVDVDSGPSGTTVTVTVPTARTPQEIQ</sequence>
<feature type="transmembrane region" description="Helical" evidence="16">
    <location>
        <begin position="45"/>
        <end position="64"/>
    </location>
</feature>
<evidence type="ECO:0000256" key="11">
    <source>
        <dbReference type="ARBA" id="ARBA00023004"/>
    </source>
</evidence>
<dbReference type="EMBL" id="JAGSOV010000040">
    <property type="protein sequence ID" value="MCO1657258.1"/>
    <property type="molecule type" value="Genomic_DNA"/>
</dbReference>
<evidence type="ECO:0000256" key="14">
    <source>
        <dbReference type="ARBA" id="ARBA00024827"/>
    </source>
</evidence>
<gene>
    <name evidence="18" type="ORF">KDL28_19560</name>
</gene>
<evidence type="ECO:0000256" key="15">
    <source>
        <dbReference type="ARBA" id="ARBA00030800"/>
    </source>
</evidence>
<keyword evidence="9" id="KW-0479">Metal-binding</keyword>
<evidence type="ECO:0000256" key="12">
    <source>
        <dbReference type="ARBA" id="ARBA00023012"/>
    </source>
</evidence>
<dbReference type="InterPro" id="IPR050482">
    <property type="entry name" value="Sensor_HK_TwoCompSys"/>
</dbReference>
<evidence type="ECO:0000313" key="18">
    <source>
        <dbReference type="EMBL" id="MCO1657258.1"/>
    </source>
</evidence>
<dbReference type="SUPFAM" id="SSF55874">
    <property type="entry name" value="ATPase domain of HSP90 chaperone/DNA topoisomerase II/histidine kinase"/>
    <property type="match status" value="1"/>
</dbReference>
<feature type="transmembrane region" description="Helical" evidence="16">
    <location>
        <begin position="122"/>
        <end position="142"/>
    </location>
</feature>
<keyword evidence="19" id="KW-1185">Reference proteome</keyword>
<dbReference type="InterPro" id="IPR003594">
    <property type="entry name" value="HATPase_dom"/>
</dbReference>
<evidence type="ECO:0000256" key="6">
    <source>
        <dbReference type="ARBA" id="ARBA00022485"/>
    </source>
</evidence>
<dbReference type="EC" id="2.7.13.3" evidence="4"/>
<evidence type="ECO:0000256" key="8">
    <source>
        <dbReference type="ARBA" id="ARBA00022679"/>
    </source>
</evidence>
<comment type="catalytic activity">
    <reaction evidence="1">
        <text>ATP + protein L-histidine = ADP + protein N-phospho-L-histidine.</text>
        <dbReference type="EC" id="2.7.13.3"/>
    </reaction>
</comment>
<evidence type="ECO:0000256" key="10">
    <source>
        <dbReference type="ARBA" id="ARBA00022777"/>
    </source>
</evidence>
<dbReference type="GO" id="GO:0016301">
    <property type="term" value="F:kinase activity"/>
    <property type="evidence" value="ECO:0007669"/>
    <property type="project" value="UniProtKB-KW"/>
</dbReference>
<comment type="caution">
    <text evidence="18">The sequence shown here is derived from an EMBL/GenBank/DDBJ whole genome shotgun (WGS) entry which is preliminary data.</text>
</comment>
<evidence type="ECO:0000256" key="9">
    <source>
        <dbReference type="ARBA" id="ARBA00022723"/>
    </source>
</evidence>
<proteinExistence type="predicted"/>
<dbReference type="RefSeq" id="WP_252440775.1">
    <property type="nucleotide sequence ID" value="NZ_JAGSOV010000040.1"/>
</dbReference>
<dbReference type="SMART" id="SM00387">
    <property type="entry name" value="HATPase_c"/>
    <property type="match status" value="1"/>
</dbReference>
<keyword evidence="7" id="KW-0963">Cytoplasm</keyword>
<dbReference type="PANTHER" id="PTHR24421:SF62">
    <property type="entry name" value="SENSORY TRANSDUCTION HISTIDINE KINASE"/>
    <property type="match status" value="1"/>
</dbReference>
<evidence type="ECO:0000313" key="19">
    <source>
        <dbReference type="Proteomes" id="UP001165283"/>
    </source>
</evidence>
<evidence type="ECO:0000256" key="2">
    <source>
        <dbReference type="ARBA" id="ARBA00001966"/>
    </source>
</evidence>
<name>A0ABT1A2T9_9PSEU</name>
<dbReference type="InterPro" id="IPR017205">
    <property type="entry name" value="Sig_transdc_His_kinase_ChrS"/>
</dbReference>
<feature type="domain" description="Histidine kinase" evidence="17">
    <location>
        <begin position="314"/>
        <end position="402"/>
    </location>
</feature>
<evidence type="ECO:0000256" key="3">
    <source>
        <dbReference type="ARBA" id="ARBA00004496"/>
    </source>
</evidence>
<comment type="subcellular location">
    <subcellularLocation>
        <location evidence="3">Cytoplasm</location>
    </subcellularLocation>
</comment>
<keyword evidence="13" id="KW-0411">Iron-sulfur</keyword>
<accession>A0ABT1A2T9</accession>
<dbReference type="Pfam" id="PF07730">
    <property type="entry name" value="HisKA_3"/>
    <property type="match status" value="1"/>
</dbReference>
<keyword evidence="6" id="KW-0004">4Fe-4S</keyword>
<keyword evidence="16" id="KW-0812">Transmembrane</keyword>
<feature type="transmembrane region" description="Helical" evidence="16">
    <location>
        <begin position="20"/>
        <end position="39"/>
    </location>
</feature>
<dbReference type="InterPro" id="IPR036890">
    <property type="entry name" value="HATPase_C_sf"/>
</dbReference>
<dbReference type="Pfam" id="PF02518">
    <property type="entry name" value="HATPase_c"/>
    <property type="match status" value="1"/>
</dbReference>
<evidence type="ECO:0000256" key="7">
    <source>
        <dbReference type="ARBA" id="ARBA00022490"/>
    </source>
</evidence>
<keyword evidence="11" id="KW-0408">Iron</keyword>
<keyword evidence="16" id="KW-0472">Membrane</keyword>
<dbReference type="PANTHER" id="PTHR24421">
    <property type="entry name" value="NITRATE/NITRITE SENSOR PROTEIN NARX-RELATED"/>
    <property type="match status" value="1"/>
</dbReference>
<keyword evidence="10 18" id="KW-0418">Kinase</keyword>
<evidence type="ECO:0000256" key="1">
    <source>
        <dbReference type="ARBA" id="ARBA00000085"/>
    </source>
</evidence>
<evidence type="ECO:0000256" key="5">
    <source>
        <dbReference type="ARBA" id="ARBA00017322"/>
    </source>
</evidence>
<evidence type="ECO:0000259" key="17">
    <source>
        <dbReference type="PROSITE" id="PS50109"/>
    </source>
</evidence>
<comment type="cofactor">
    <cofactor evidence="2">
        <name>[4Fe-4S] cluster</name>
        <dbReference type="ChEBI" id="CHEBI:49883"/>
    </cofactor>
</comment>
<dbReference type="PIRSF" id="PIRSF037434">
    <property type="entry name" value="STHK_ChrS"/>
    <property type="match status" value="1"/>
</dbReference>
<comment type="function">
    <text evidence="14">Member of the two-component regulatory system NreB/NreC involved in the control of dissimilatory nitrate/nitrite reduction in response to oxygen. NreB functions as a direct oxygen sensor histidine kinase which is autophosphorylated, in the absence of oxygen, probably at the conserved histidine residue, and transfers its phosphate group probably to a conserved aspartate residue of NreC. NreB/NreC activates the expression of the nitrate (narGHJI) and nitrite (nir) reductase operons, as well as the putative nitrate transporter gene narT.</text>
</comment>
<evidence type="ECO:0000256" key="4">
    <source>
        <dbReference type="ARBA" id="ARBA00012438"/>
    </source>
</evidence>
<keyword evidence="16" id="KW-1133">Transmembrane helix</keyword>
<dbReference type="Gene3D" id="3.30.565.10">
    <property type="entry name" value="Histidine kinase-like ATPase, C-terminal domain"/>
    <property type="match status" value="1"/>
</dbReference>
<dbReference type="Proteomes" id="UP001165283">
    <property type="component" value="Unassembled WGS sequence"/>
</dbReference>
<dbReference type="InterPro" id="IPR005467">
    <property type="entry name" value="His_kinase_dom"/>
</dbReference>
<dbReference type="InterPro" id="IPR011712">
    <property type="entry name" value="Sig_transdc_His_kin_sub3_dim/P"/>
</dbReference>
<reference evidence="18" key="1">
    <citation type="submission" date="2021-04" db="EMBL/GenBank/DDBJ databases">
        <title>Pseudonocardia sp. nov., isolated from sandy soil of mangrove forest.</title>
        <authorList>
            <person name="Zan Z."/>
            <person name="Huang R."/>
            <person name="Liu W."/>
        </authorList>
    </citation>
    <scope>NUCLEOTIDE SEQUENCE</scope>
    <source>
        <strain evidence="18">S2-4</strain>
    </source>
</reference>
<keyword evidence="8" id="KW-0808">Transferase</keyword>
<feature type="transmembrane region" description="Helical" evidence="16">
    <location>
        <begin position="84"/>
        <end position="110"/>
    </location>
</feature>
<dbReference type="PROSITE" id="PS50109">
    <property type="entry name" value="HIS_KIN"/>
    <property type="match status" value="1"/>
</dbReference>
<evidence type="ECO:0000256" key="16">
    <source>
        <dbReference type="SAM" id="Phobius"/>
    </source>
</evidence>
<protein>
    <recommendedName>
        <fullName evidence="5">Oxygen sensor histidine kinase NreB</fullName>
        <ecNumber evidence="4">2.7.13.3</ecNumber>
    </recommendedName>
    <alternativeName>
        <fullName evidence="15">Nitrogen regulation protein B</fullName>
    </alternativeName>
</protein>
<organism evidence="18 19">
    <name type="scientific">Pseudonocardia humida</name>
    <dbReference type="NCBI Taxonomy" id="2800819"/>
    <lineage>
        <taxon>Bacteria</taxon>
        <taxon>Bacillati</taxon>
        <taxon>Actinomycetota</taxon>
        <taxon>Actinomycetes</taxon>
        <taxon>Pseudonocardiales</taxon>
        <taxon>Pseudonocardiaceae</taxon>
        <taxon>Pseudonocardia</taxon>
    </lineage>
</organism>
<dbReference type="Gene3D" id="1.20.5.1930">
    <property type="match status" value="1"/>
</dbReference>
<evidence type="ECO:0000256" key="13">
    <source>
        <dbReference type="ARBA" id="ARBA00023014"/>
    </source>
</evidence>